<organism evidence="1 2">
    <name type="scientific">Paraburkholderia diazotrophica</name>
    <dbReference type="NCBI Taxonomy" id="667676"/>
    <lineage>
        <taxon>Bacteria</taxon>
        <taxon>Pseudomonadati</taxon>
        <taxon>Pseudomonadota</taxon>
        <taxon>Betaproteobacteria</taxon>
        <taxon>Burkholderiales</taxon>
        <taxon>Burkholderiaceae</taxon>
        <taxon>Paraburkholderia</taxon>
    </lineage>
</organism>
<dbReference type="EMBL" id="FNYE01000023">
    <property type="protein sequence ID" value="SEJ91968.1"/>
    <property type="molecule type" value="Genomic_DNA"/>
</dbReference>
<evidence type="ECO:0000313" key="1">
    <source>
        <dbReference type="EMBL" id="SEJ91968.1"/>
    </source>
</evidence>
<proteinExistence type="predicted"/>
<dbReference type="AlphaFoldDB" id="A0A1H7CQM4"/>
<evidence type="ECO:0000313" key="2">
    <source>
        <dbReference type="Proteomes" id="UP000198866"/>
    </source>
</evidence>
<accession>A0A1H7CQM4</accession>
<keyword evidence="2" id="KW-1185">Reference proteome</keyword>
<gene>
    <name evidence="1" type="ORF">SAMN05192539_1023103</name>
</gene>
<dbReference type="Proteomes" id="UP000198866">
    <property type="component" value="Unassembled WGS sequence"/>
</dbReference>
<name>A0A1H7CQM4_9BURK</name>
<reference evidence="2" key="1">
    <citation type="submission" date="2016-10" db="EMBL/GenBank/DDBJ databases">
        <authorList>
            <person name="Varghese N."/>
            <person name="Submissions S."/>
        </authorList>
    </citation>
    <scope>NUCLEOTIDE SEQUENCE [LARGE SCALE GENOMIC DNA]</scope>
    <source>
        <strain evidence="2">LMG 26031</strain>
    </source>
</reference>
<protein>
    <submittedName>
        <fullName evidence="1">Uncharacterized protein</fullName>
    </submittedName>
</protein>
<sequence length="30" mass="3319">MTAGGLVSPVRNRERTIAADVKLKQLPMHE</sequence>